<name>A0AAD7P5Z5_QUISA</name>
<protein>
    <submittedName>
        <fullName evidence="2">Mediator of RNA polymerase II transcription subunit</fullName>
    </submittedName>
</protein>
<keyword evidence="1" id="KW-1133">Transmembrane helix</keyword>
<evidence type="ECO:0000313" key="3">
    <source>
        <dbReference type="Proteomes" id="UP001163823"/>
    </source>
</evidence>
<dbReference type="KEGG" id="qsa:O6P43_032637"/>
<comment type="caution">
    <text evidence="2">The sequence shown here is derived from an EMBL/GenBank/DDBJ whole genome shotgun (WGS) entry which is preliminary data.</text>
</comment>
<accession>A0AAD7P5Z5</accession>
<dbReference type="Proteomes" id="UP001163823">
    <property type="component" value="Chromosome 14"/>
</dbReference>
<dbReference type="PANTHER" id="PTHR33782:SF27">
    <property type="entry name" value="PROTEIN, PUTATIVE-RELATED"/>
    <property type="match status" value="1"/>
</dbReference>
<sequence length="84" mass="9589">MKELKLDEETAPSNWMEWEKQYYVNYDSDIFEAVGLLQSLLMNTRPCLALGMLALFMLSMTMSTSVVVFYVIELAKGTIAGIHF</sequence>
<keyword evidence="1" id="KW-0472">Membrane</keyword>
<proteinExistence type="predicted"/>
<evidence type="ECO:0000256" key="1">
    <source>
        <dbReference type="SAM" id="Phobius"/>
    </source>
</evidence>
<reference evidence="2" key="1">
    <citation type="journal article" date="2023" name="Science">
        <title>Elucidation of the pathway for biosynthesis of saponin adjuvants from the soapbark tree.</title>
        <authorList>
            <person name="Reed J."/>
            <person name="Orme A."/>
            <person name="El-Demerdash A."/>
            <person name="Owen C."/>
            <person name="Martin L.B.B."/>
            <person name="Misra R.C."/>
            <person name="Kikuchi S."/>
            <person name="Rejzek M."/>
            <person name="Martin A.C."/>
            <person name="Harkess A."/>
            <person name="Leebens-Mack J."/>
            <person name="Louveau T."/>
            <person name="Stephenson M.J."/>
            <person name="Osbourn A."/>
        </authorList>
    </citation>
    <scope>NUCLEOTIDE SEQUENCE</scope>
    <source>
        <strain evidence="2">S10</strain>
    </source>
</reference>
<feature type="transmembrane region" description="Helical" evidence="1">
    <location>
        <begin position="48"/>
        <end position="72"/>
    </location>
</feature>
<dbReference type="PANTHER" id="PTHR33782">
    <property type="entry name" value="OS01G0121600 PROTEIN"/>
    <property type="match status" value="1"/>
</dbReference>
<keyword evidence="3" id="KW-1185">Reference proteome</keyword>
<gene>
    <name evidence="2" type="ORF">O6P43_032637</name>
</gene>
<dbReference type="EMBL" id="JARAOO010000014">
    <property type="protein sequence ID" value="KAJ7943035.1"/>
    <property type="molecule type" value="Genomic_DNA"/>
</dbReference>
<dbReference type="AlphaFoldDB" id="A0AAD7P5Z5"/>
<evidence type="ECO:0000313" key="2">
    <source>
        <dbReference type="EMBL" id="KAJ7943035.1"/>
    </source>
</evidence>
<organism evidence="2 3">
    <name type="scientific">Quillaja saponaria</name>
    <name type="common">Soap bark tree</name>
    <dbReference type="NCBI Taxonomy" id="32244"/>
    <lineage>
        <taxon>Eukaryota</taxon>
        <taxon>Viridiplantae</taxon>
        <taxon>Streptophyta</taxon>
        <taxon>Embryophyta</taxon>
        <taxon>Tracheophyta</taxon>
        <taxon>Spermatophyta</taxon>
        <taxon>Magnoliopsida</taxon>
        <taxon>eudicotyledons</taxon>
        <taxon>Gunneridae</taxon>
        <taxon>Pentapetalae</taxon>
        <taxon>rosids</taxon>
        <taxon>fabids</taxon>
        <taxon>Fabales</taxon>
        <taxon>Quillajaceae</taxon>
        <taxon>Quillaja</taxon>
    </lineage>
</organism>
<keyword evidence="1" id="KW-0812">Transmembrane</keyword>